<evidence type="ECO:0000259" key="6">
    <source>
        <dbReference type="Pfam" id="PF11710"/>
    </source>
</evidence>
<dbReference type="InterPro" id="IPR022343">
    <property type="entry name" value="GCR1-cAMP_receptor"/>
</dbReference>
<accession>A0A1R3RGN7</accession>
<keyword evidence="2 5" id="KW-0812">Transmembrane</keyword>
<dbReference type="SUPFAM" id="SSF81321">
    <property type="entry name" value="Family A G protein-coupled receptor-like"/>
    <property type="match status" value="1"/>
</dbReference>
<dbReference type="GO" id="GO:0004930">
    <property type="term" value="F:G protein-coupled receptor activity"/>
    <property type="evidence" value="ECO:0007669"/>
    <property type="project" value="TreeGrafter"/>
</dbReference>
<evidence type="ECO:0000256" key="2">
    <source>
        <dbReference type="ARBA" id="ARBA00022692"/>
    </source>
</evidence>
<evidence type="ECO:0000313" key="8">
    <source>
        <dbReference type="Proteomes" id="UP000188318"/>
    </source>
</evidence>
<dbReference type="GO" id="GO:0007189">
    <property type="term" value="P:adenylate cyclase-activating G protein-coupled receptor signaling pathway"/>
    <property type="evidence" value="ECO:0007669"/>
    <property type="project" value="TreeGrafter"/>
</dbReference>
<dbReference type="AlphaFoldDB" id="A0A1R3RGN7"/>
<name>A0A1R3RGN7_ASPC5</name>
<dbReference type="PANTHER" id="PTHR23112">
    <property type="entry name" value="G PROTEIN-COUPLED RECEPTOR 157-RELATED"/>
    <property type="match status" value="1"/>
</dbReference>
<keyword evidence="3 5" id="KW-1133">Transmembrane helix</keyword>
<feature type="domain" description="Glucose receptor Git3-like N-terminal" evidence="6">
    <location>
        <begin position="21"/>
        <end position="204"/>
    </location>
</feature>
<dbReference type="Proteomes" id="UP000188318">
    <property type="component" value="Unassembled WGS sequence"/>
</dbReference>
<dbReference type="STRING" id="602072.A0A1R3RGN7"/>
<sequence length="266" mass="30379">MEYAALATPERTGAEEFLSRVVLVVSAASMLGSGWVILSFLVVPTLRTFRHQLILGLGISEFLAAFNVVISTGLIVSGTEIWSPSLKPFCSFNGFMAQAFVVQTDYWILSIAVCTYLILMDHTRAASWVQNYRVILWCVPWGLSLMWALLGFVIVRYGDTGGWCWFTSDRVRLLANFLPRWAIIFVIMCIYTRLCLFLYRSYKAISRDHEVTLETRLADPHQWQLLDIGQRSLRPNRSSNSLRKVSRFLKALDHQLKGQLLRCLSE</sequence>
<protein>
    <recommendedName>
        <fullName evidence="6">Glucose receptor Git3-like N-terminal domain-containing protein</fullName>
    </recommendedName>
</protein>
<evidence type="ECO:0000256" key="4">
    <source>
        <dbReference type="ARBA" id="ARBA00023136"/>
    </source>
</evidence>
<organism evidence="7 8">
    <name type="scientific">Aspergillus carbonarius (strain ITEM 5010)</name>
    <dbReference type="NCBI Taxonomy" id="602072"/>
    <lineage>
        <taxon>Eukaryota</taxon>
        <taxon>Fungi</taxon>
        <taxon>Dikarya</taxon>
        <taxon>Ascomycota</taxon>
        <taxon>Pezizomycotina</taxon>
        <taxon>Eurotiomycetes</taxon>
        <taxon>Eurotiomycetidae</taxon>
        <taxon>Eurotiales</taxon>
        <taxon>Aspergillaceae</taxon>
        <taxon>Aspergillus</taxon>
        <taxon>Aspergillus subgen. Circumdati</taxon>
    </lineage>
</organism>
<feature type="transmembrane region" description="Helical" evidence="5">
    <location>
        <begin position="53"/>
        <end position="75"/>
    </location>
</feature>
<feature type="transmembrane region" description="Helical" evidence="5">
    <location>
        <begin position="20"/>
        <end position="41"/>
    </location>
</feature>
<evidence type="ECO:0000256" key="1">
    <source>
        <dbReference type="ARBA" id="ARBA00004141"/>
    </source>
</evidence>
<dbReference type="EMBL" id="KV907504">
    <property type="protein sequence ID" value="OOF93638.1"/>
    <property type="molecule type" value="Genomic_DNA"/>
</dbReference>
<evidence type="ECO:0000313" key="7">
    <source>
        <dbReference type="EMBL" id="OOF93638.1"/>
    </source>
</evidence>
<proteinExistence type="predicted"/>
<feature type="transmembrane region" description="Helical" evidence="5">
    <location>
        <begin position="95"/>
        <end position="119"/>
    </location>
</feature>
<dbReference type="VEuPathDB" id="FungiDB:ASPCADRAFT_7855"/>
<dbReference type="Gene3D" id="1.20.1070.10">
    <property type="entry name" value="Rhodopsin 7-helix transmembrane proteins"/>
    <property type="match status" value="1"/>
</dbReference>
<dbReference type="Pfam" id="PF11710">
    <property type="entry name" value="Git3"/>
    <property type="match status" value="1"/>
</dbReference>
<gene>
    <name evidence="7" type="ORF">ASPCADRAFT_7855</name>
</gene>
<reference evidence="8" key="1">
    <citation type="journal article" date="2017" name="Genome Biol.">
        <title>Comparative genomics reveals high biological diversity and specific adaptations in the industrially and medically important fungal genus Aspergillus.</title>
        <authorList>
            <person name="de Vries R.P."/>
            <person name="Riley R."/>
            <person name="Wiebenga A."/>
            <person name="Aguilar-Osorio G."/>
            <person name="Amillis S."/>
            <person name="Uchima C.A."/>
            <person name="Anderluh G."/>
            <person name="Asadollahi M."/>
            <person name="Askin M."/>
            <person name="Barry K."/>
            <person name="Battaglia E."/>
            <person name="Bayram O."/>
            <person name="Benocci T."/>
            <person name="Braus-Stromeyer S.A."/>
            <person name="Caldana C."/>
            <person name="Canovas D."/>
            <person name="Cerqueira G.C."/>
            <person name="Chen F."/>
            <person name="Chen W."/>
            <person name="Choi C."/>
            <person name="Clum A."/>
            <person name="Dos Santos R.A."/>
            <person name="Damasio A.R."/>
            <person name="Diallinas G."/>
            <person name="Emri T."/>
            <person name="Fekete E."/>
            <person name="Flipphi M."/>
            <person name="Freyberg S."/>
            <person name="Gallo A."/>
            <person name="Gournas C."/>
            <person name="Habgood R."/>
            <person name="Hainaut M."/>
            <person name="Harispe M.L."/>
            <person name="Henrissat B."/>
            <person name="Hilden K.S."/>
            <person name="Hope R."/>
            <person name="Hossain A."/>
            <person name="Karabika E."/>
            <person name="Karaffa L."/>
            <person name="Karanyi Z."/>
            <person name="Krasevec N."/>
            <person name="Kuo A."/>
            <person name="Kusch H."/>
            <person name="LaButti K."/>
            <person name="Lagendijk E.L."/>
            <person name="Lapidus A."/>
            <person name="Levasseur A."/>
            <person name="Lindquist E."/>
            <person name="Lipzen A."/>
            <person name="Logrieco A.F."/>
            <person name="MacCabe A."/>
            <person name="Maekelae M.R."/>
            <person name="Malavazi I."/>
            <person name="Melin P."/>
            <person name="Meyer V."/>
            <person name="Mielnichuk N."/>
            <person name="Miskei M."/>
            <person name="Molnar A.P."/>
            <person name="Mule G."/>
            <person name="Ngan C.Y."/>
            <person name="Orejas M."/>
            <person name="Orosz E."/>
            <person name="Ouedraogo J.P."/>
            <person name="Overkamp K.M."/>
            <person name="Park H.-S."/>
            <person name="Perrone G."/>
            <person name="Piumi F."/>
            <person name="Punt P.J."/>
            <person name="Ram A.F."/>
            <person name="Ramon A."/>
            <person name="Rauscher S."/>
            <person name="Record E."/>
            <person name="Riano-Pachon D.M."/>
            <person name="Robert V."/>
            <person name="Roehrig J."/>
            <person name="Ruller R."/>
            <person name="Salamov A."/>
            <person name="Salih N.S."/>
            <person name="Samson R.A."/>
            <person name="Sandor E."/>
            <person name="Sanguinetti M."/>
            <person name="Schuetze T."/>
            <person name="Sepcic K."/>
            <person name="Shelest E."/>
            <person name="Sherlock G."/>
            <person name="Sophianopoulou V."/>
            <person name="Squina F.M."/>
            <person name="Sun H."/>
            <person name="Susca A."/>
            <person name="Todd R.B."/>
            <person name="Tsang A."/>
            <person name="Unkles S.E."/>
            <person name="van de Wiele N."/>
            <person name="van Rossen-Uffink D."/>
            <person name="Oliveira J.V."/>
            <person name="Vesth T.C."/>
            <person name="Visser J."/>
            <person name="Yu J.-H."/>
            <person name="Zhou M."/>
            <person name="Andersen M.R."/>
            <person name="Archer D.B."/>
            <person name="Baker S.E."/>
            <person name="Benoit I."/>
            <person name="Brakhage A.A."/>
            <person name="Braus G.H."/>
            <person name="Fischer R."/>
            <person name="Frisvad J.C."/>
            <person name="Goldman G.H."/>
            <person name="Houbraken J."/>
            <person name="Oakley B."/>
            <person name="Pocsi I."/>
            <person name="Scazzocchio C."/>
            <person name="Seiboth B."/>
            <person name="vanKuyk P.A."/>
            <person name="Wortman J."/>
            <person name="Dyer P.S."/>
            <person name="Grigoriev I.V."/>
        </authorList>
    </citation>
    <scope>NUCLEOTIDE SEQUENCE [LARGE SCALE GENOMIC DNA]</scope>
    <source>
        <strain evidence="8">ITEM 5010</strain>
    </source>
</reference>
<dbReference type="PRINTS" id="PR02001">
    <property type="entry name" value="GCR1CAMPR"/>
</dbReference>
<dbReference type="PANTHER" id="PTHR23112:SF0">
    <property type="entry name" value="TRANSMEMBRANE PROTEIN 116"/>
    <property type="match status" value="1"/>
</dbReference>
<dbReference type="OrthoDB" id="100006at2759"/>
<dbReference type="OMA" id="HEYLIWS"/>
<feature type="transmembrane region" description="Helical" evidence="5">
    <location>
        <begin position="178"/>
        <end position="199"/>
    </location>
</feature>
<evidence type="ECO:0000256" key="5">
    <source>
        <dbReference type="SAM" id="Phobius"/>
    </source>
</evidence>
<dbReference type="InterPro" id="IPR023041">
    <property type="entry name" value="Glucose_rcpt_Git3-like_N"/>
</dbReference>
<feature type="transmembrane region" description="Helical" evidence="5">
    <location>
        <begin position="131"/>
        <end position="158"/>
    </location>
</feature>
<keyword evidence="8" id="KW-1185">Reference proteome</keyword>
<comment type="subcellular location">
    <subcellularLocation>
        <location evidence="1">Membrane</location>
        <topology evidence="1">Multi-pass membrane protein</topology>
    </subcellularLocation>
</comment>
<keyword evidence="4 5" id="KW-0472">Membrane</keyword>
<dbReference type="GO" id="GO:0005886">
    <property type="term" value="C:plasma membrane"/>
    <property type="evidence" value="ECO:0007669"/>
    <property type="project" value="TreeGrafter"/>
</dbReference>
<evidence type="ECO:0000256" key="3">
    <source>
        <dbReference type="ARBA" id="ARBA00022989"/>
    </source>
</evidence>